<evidence type="ECO:0000313" key="3">
    <source>
        <dbReference type="Proteomes" id="UP000622317"/>
    </source>
</evidence>
<keyword evidence="1" id="KW-0812">Transmembrane</keyword>
<name>A0A927FD78_9BACT</name>
<evidence type="ECO:0000313" key="2">
    <source>
        <dbReference type="EMBL" id="MBD5781535.1"/>
    </source>
</evidence>
<feature type="transmembrane region" description="Helical" evidence="1">
    <location>
        <begin position="35"/>
        <end position="53"/>
    </location>
</feature>
<reference evidence="2" key="1">
    <citation type="submission" date="2020-09" db="EMBL/GenBank/DDBJ databases">
        <title>Pelagicoccus enzymogenes sp. nov. with an EPS production, isolated from marine sediment.</title>
        <authorList>
            <person name="Feng X."/>
        </authorList>
    </citation>
    <scope>NUCLEOTIDE SEQUENCE</scope>
    <source>
        <strain evidence="2">NFK12</strain>
    </source>
</reference>
<keyword evidence="1" id="KW-1133">Transmembrane helix</keyword>
<feature type="transmembrane region" description="Helical" evidence="1">
    <location>
        <begin position="84"/>
        <end position="104"/>
    </location>
</feature>
<protein>
    <submittedName>
        <fullName evidence="2">Uncharacterized protein</fullName>
    </submittedName>
</protein>
<gene>
    <name evidence="2" type="ORF">IEN85_18685</name>
</gene>
<feature type="transmembrane region" description="Helical" evidence="1">
    <location>
        <begin position="6"/>
        <end position="23"/>
    </location>
</feature>
<accession>A0A927FD78</accession>
<dbReference type="EMBL" id="JACYFG010000045">
    <property type="protein sequence ID" value="MBD5781535.1"/>
    <property type="molecule type" value="Genomic_DNA"/>
</dbReference>
<dbReference type="RefSeq" id="WP_191618632.1">
    <property type="nucleotide sequence ID" value="NZ_JACYFG010000045.1"/>
</dbReference>
<comment type="caution">
    <text evidence="2">The sequence shown here is derived from an EMBL/GenBank/DDBJ whole genome shotgun (WGS) entry which is preliminary data.</text>
</comment>
<keyword evidence="1" id="KW-0472">Membrane</keyword>
<organism evidence="2 3">
    <name type="scientific">Pelagicoccus enzymogenes</name>
    <dbReference type="NCBI Taxonomy" id="2773457"/>
    <lineage>
        <taxon>Bacteria</taxon>
        <taxon>Pseudomonadati</taxon>
        <taxon>Verrucomicrobiota</taxon>
        <taxon>Opitutia</taxon>
        <taxon>Puniceicoccales</taxon>
        <taxon>Pelagicoccaceae</taxon>
        <taxon>Pelagicoccus</taxon>
    </lineage>
</organism>
<evidence type="ECO:0000256" key="1">
    <source>
        <dbReference type="SAM" id="Phobius"/>
    </source>
</evidence>
<dbReference type="Proteomes" id="UP000622317">
    <property type="component" value="Unassembled WGS sequence"/>
</dbReference>
<dbReference type="AlphaFoldDB" id="A0A927FD78"/>
<sequence length="133" mass="15517">MSNLEIHAICLGIGFIISIGWWNDEKPNPRFPWQAVSIATFWILLSAVIVVSVNERPTSYLEALFHGIDYDYFFSDRSMIKRRGAGILITVSIVTFTFFFRWLWHFKNHLKEQKKKKHIKAVDTTATSRRVSP</sequence>
<proteinExistence type="predicted"/>
<keyword evidence="3" id="KW-1185">Reference proteome</keyword>